<dbReference type="InterPro" id="IPR001451">
    <property type="entry name" value="Hexapep"/>
</dbReference>
<accession>A0A9E8MUZ6</accession>
<feature type="binding site" evidence="2">
    <location>
        <position position="71"/>
    </location>
    <ligand>
        <name>substrate</name>
    </ligand>
</feature>
<evidence type="ECO:0000259" key="3">
    <source>
        <dbReference type="Pfam" id="PF17836"/>
    </source>
</evidence>
<dbReference type="InterPro" id="IPR020019">
    <property type="entry name" value="AcTrfase_PglD-like"/>
</dbReference>
<evidence type="ECO:0000256" key="1">
    <source>
        <dbReference type="ARBA" id="ARBA00007274"/>
    </source>
</evidence>
<dbReference type="PANTHER" id="PTHR43300">
    <property type="entry name" value="ACETYLTRANSFERASE"/>
    <property type="match status" value="1"/>
</dbReference>
<gene>
    <name evidence="4" type="ORF">N7U66_18720</name>
</gene>
<feature type="domain" description="PglD N-terminal" evidence="3">
    <location>
        <begin position="6"/>
        <end position="83"/>
    </location>
</feature>
<dbReference type="RefSeq" id="WP_267676469.1">
    <property type="nucleotide sequence ID" value="NZ_CP113088.1"/>
</dbReference>
<dbReference type="Proteomes" id="UP001164705">
    <property type="component" value="Chromosome"/>
</dbReference>
<evidence type="ECO:0000313" key="4">
    <source>
        <dbReference type="EMBL" id="WAC01871.1"/>
    </source>
</evidence>
<dbReference type="SUPFAM" id="SSF51161">
    <property type="entry name" value="Trimeric LpxA-like enzymes"/>
    <property type="match status" value="1"/>
</dbReference>
<dbReference type="PANTHER" id="PTHR43300:SF7">
    <property type="entry name" value="UDP-N-ACETYLBACILLOSAMINE N-ACETYLTRANSFERASE"/>
    <property type="match status" value="1"/>
</dbReference>
<dbReference type="EMBL" id="CP113088">
    <property type="protein sequence ID" value="WAC01871.1"/>
    <property type="molecule type" value="Genomic_DNA"/>
</dbReference>
<dbReference type="KEGG" id="lnu:N7U66_18720"/>
<dbReference type="InterPro" id="IPR041561">
    <property type="entry name" value="PglD_N"/>
</dbReference>
<dbReference type="CDD" id="cd03360">
    <property type="entry name" value="LbH_AT_putative"/>
    <property type="match status" value="1"/>
</dbReference>
<reference evidence="4" key="1">
    <citation type="submission" date="2022-11" db="EMBL/GenBank/DDBJ databases">
        <title>Lacinutrix neustonica HL-RS19T sp. nov., isolated from the surface microlayer sample of brackish Lake Shihwa.</title>
        <authorList>
            <person name="Choi J.Y."/>
            <person name="Hwang C.Y."/>
        </authorList>
    </citation>
    <scope>NUCLEOTIDE SEQUENCE</scope>
    <source>
        <strain evidence="4">HL-RS19</strain>
    </source>
</reference>
<dbReference type="AlphaFoldDB" id="A0A9E8MUZ6"/>
<dbReference type="Gene3D" id="3.40.50.20">
    <property type="match status" value="1"/>
</dbReference>
<dbReference type="Pfam" id="PF14602">
    <property type="entry name" value="Hexapep_2"/>
    <property type="match status" value="1"/>
</dbReference>
<dbReference type="Pfam" id="PF17836">
    <property type="entry name" value="PglD_N"/>
    <property type="match status" value="1"/>
</dbReference>
<dbReference type="InterPro" id="IPR011004">
    <property type="entry name" value="Trimer_LpxA-like_sf"/>
</dbReference>
<proteinExistence type="inferred from homology"/>
<keyword evidence="5" id="KW-1185">Reference proteome</keyword>
<dbReference type="Gene3D" id="2.160.10.10">
    <property type="entry name" value="Hexapeptide repeat proteins"/>
    <property type="match status" value="1"/>
</dbReference>
<organism evidence="4 5">
    <name type="scientific">Lacinutrix neustonica</name>
    <dbReference type="NCBI Taxonomy" id="2980107"/>
    <lineage>
        <taxon>Bacteria</taxon>
        <taxon>Pseudomonadati</taxon>
        <taxon>Bacteroidota</taxon>
        <taxon>Flavobacteriia</taxon>
        <taxon>Flavobacteriales</taxon>
        <taxon>Flavobacteriaceae</taxon>
        <taxon>Lacinutrix</taxon>
    </lineage>
</organism>
<protein>
    <submittedName>
        <fullName evidence="4">Acetyltransferase</fullName>
    </submittedName>
</protein>
<feature type="binding site" evidence="2">
    <location>
        <position position="187"/>
    </location>
    <ligand>
        <name>acetyl-CoA</name>
        <dbReference type="ChEBI" id="CHEBI:57288"/>
    </ligand>
</feature>
<name>A0A9E8MUZ6_9FLAO</name>
<evidence type="ECO:0000256" key="2">
    <source>
        <dbReference type="PIRSR" id="PIRSR620019-2"/>
    </source>
</evidence>
<dbReference type="InterPro" id="IPR050179">
    <property type="entry name" value="Trans_hexapeptide_repeat"/>
</dbReference>
<comment type="similarity">
    <text evidence="1">Belongs to the transferase hexapeptide repeat family.</text>
</comment>
<sequence>MNKNDINLIGVGNYTEVIIELAIDCGYNIKGLYHYNKDRIGEEVLGITILGSTEDLYKSNLAGKLFAVTMGENRLRNEIAEKIRGLGGVTPNLIHPRAIVSASATLGQGCFIHQQAKISTGSTLGNDCVVDFNSLVAHHATLGDACYMSSIAMVGSYCTIGKRVLLGMNALVLPLRLSVGDDCVVGGKANVTKSFPNNCLLVGNPARKIKEIN</sequence>
<evidence type="ECO:0000313" key="5">
    <source>
        <dbReference type="Proteomes" id="UP001164705"/>
    </source>
</evidence>